<evidence type="ECO:0000259" key="1">
    <source>
        <dbReference type="Pfam" id="PF08241"/>
    </source>
</evidence>
<dbReference type="GO" id="GO:0008757">
    <property type="term" value="F:S-adenosylmethionine-dependent methyltransferase activity"/>
    <property type="evidence" value="ECO:0007669"/>
    <property type="project" value="InterPro"/>
</dbReference>
<gene>
    <name evidence="2" type="ORF">S01H1_42753</name>
</gene>
<proteinExistence type="predicted"/>
<name>X0V9T9_9ZZZZ</name>
<protein>
    <recommendedName>
        <fullName evidence="1">Methyltransferase type 11 domain-containing protein</fullName>
    </recommendedName>
</protein>
<dbReference type="SUPFAM" id="SSF53335">
    <property type="entry name" value="S-adenosyl-L-methionine-dependent methyltransferases"/>
    <property type="match status" value="1"/>
</dbReference>
<organism evidence="2">
    <name type="scientific">marine sediment metagenome</name>
    <dbReference type="NCBI Taxonomy" id="412755"/>
    <lineage>
        <taxon>unclassified sequences</taxon>
        <taxon>metagenomes</taxon>
        <taxon>ecological metagenomes</taxon>
    </lineage>
</organism>
<comment type="caution">
    <text evidence="2">The sequence shown here is derived from an EMBL/GenBank/DDBJ whole genome shotgun (WGS) entry which is preliminary data.</text>
</comment>
<dbReference type="AlphaFoldDB" id="X0V9T9"/>
<feature type="domain" description="Methyltransferase type 11" evidence="1">
    <location>
        <begin position="36"/>
        <end position="131"/>
    </location>
</feature>
<dbReference type="PANTHER" id="PTHR43591">
    <property type="entry name" value="METHYLTRANSFERASE"/>
    <property type="match status" value="1"/>
</dbReference>
<accession>X0V9T9</accession>
<dbReference type="InterPro" id="IPR013216">
    <property type="entry name" value="Methyltransf_11"/>
</dbReference>
<dbReference type="EMBL" id="BARS01027202">
    <property type="protein sequence ID" value="GAG09263.1"/>
    <property type="molecule type" value="Genomic_DNA"/>
</dbReference>
<dbReference type="Pfam" id="PF08241">
    <property type="entry name" value="Methyltransf_11"/>
    <property type="match status" value="1"/>
</dbReference>
<evidence type="ECO:0000313" key="2">
    <source>
        <dbReference type="EMBL" id="GAG09263.1"/>
    </source>
</evidence>
<dbReference type="CDD" id="cd02440">
    <property type="entry name" value="AdoMet_MTases"/>
    <property type="match status" value="1"/>
</dbReference>
<dbReference type="InterPro" id="IPR029063">
    <property type="entry name" value="SAM-dependent_MTases_sf"/>
</dbReference>
<dbReference type="PANTHER" id="PTHR43591:SF24">
    <property type="entry name" value="2-METHOXY-6-POLYPRENYL-1,4-BENZOQUINOL METHYLASE, MITOCHONDRIAL"/>
    <property type="match status" value="1"/>
</dbReference>
<feature type="non-terminal residue" evidence="2">
    <location>
        <position position="139"/>
    </location>
</feature>
<dbReference type="Gene3D" id="3.40.50.150">
    <property type="entry name" value="Vaccinia Virus protein VP39"/>
    <property type="match status" value="1"/>
</dbReference>
<sequence>MRQEQVAHFQKEECLQRIAGYREFVRPALEDVTRLLDLGTGAGYGALAVSDCVEAVIATDVCPQMIDAARSTCQEARIENVSFLEMPAEQLDFPDGGFEAVQIRYSLHHFDDAARALSEAARVLTDEGVLLLADAFFPE</sequence>
<reference evidence="2" key="1">
    <citation type="journal article" date="2014" name="Front. Microbiol.">
        <title>High frequency of phylogenetically diverse reductive dehalogenase-homologous genes in deep subseafloor sedimentary metagenomes.</title>
        <authorList>
            <person name="Kawai M."/>
            <person name="Futagami T."/>
            <person name="Toyoda A."/>
            <person name="Takaki Y."/>
            <person name="Nishi S."/>
            <person name="Hori S."/>
            <person name="Arai W."/>
            <person name="Tsubouchi T."/>
            <person name="Morono Y."/>
            <person name="Uchiyama I."/>
            <person name="Ito T."/>
            <person name="Fujiyama A."/>
            <person name="Inagaki F."/>
            <person name="Takami H."/>
        </authorList>
    </citation>
    <scope>NUCLEOTIDE SEQUENCE</scope>
    <source>
        <strain evidence="2">Expedition CK06-06</strain>
    </source>
</reference>